<comment type="caution">
    <text evidence="2">The sequence shown here is derived from an EMBL/GenBank/DDBJ whole genome shotgun (WGS) entry which is preliminary data.</text>
</comment>
<evidence type="ECO:0000313" key="3">
    <source>
        <dbReference type="Proteomes" id="UP000448199"/>
    </source>
</evidence>
<evidence type="ECO:0000313" key="2">
    <source>
        <dbReference type="EMBL" id="MXO49664.1"/>
    </source>
</evidence>
<dbReference type="AlphaFoldDB" id="A0A844XVU5"/>
<evidence type="ECO:0000313" key="1">
    <source>
        <dbReference type="EMBL" id="MXO49655.1"/>
    </source>
</evidence>
<keyword evidence="3" id="KW-1185">Reference proteome</keyword>
<organism evidence="2 3">
    <name type="scientific">Qipengyuania vulgaris</name>
    <dbReference type="NCBI Taxonomy" id="291985"/>
    <lineage>
        <taxon>Bacteria</taxon>
        <taxon>Pseudomonadati</taxon>
        <taxon>Pseudomonadota</taxon>
        <taxon>Alphaproteobacteria</taxon>
        <taxon>Sphingomonadales</taxon>
        <taxon>Erythrobacteraceae</taxon>
        <taxon>Qipengyuania</taxon>
    </lineage>
</organism>
<name>A0A844XVU5_9SPHN</name>
<sequence>MTEKTVTENAETIVMPKTTDTAAGDVTDAHYNDDQRWAEAVIASLPSRSREARTALVKALLDGDASLSAPVGCA</sequence>
<accession>A0A844XVU5</accession>
<proteinExistence type="predicted"/>
<protein>
    <submittedName>
        <fullName evidence="2">Uncharacterized protein</fullName>
    </submittedName>
</protein>
<feature type="non-terminal residue" evidence="2">
    <location>
        <position position="74"/>
    </location>
</feature>
<dbReference type="Proteomes" id="UP000448199">
    <property type="component" value="Unassembled WGS sequence"/>
</dbReference>
<gene>
    <name evidence="1" type="ORF">GRI69_15495</name>
    <name evidence="2" type="ORF">GRI69_15545</name>
</gene>
<dbReference type="OrthoDB" id="7433415at2"/>
<reference evidence="2 3" key="1">
    <citation type="submission" date="2019-12" db="EMBL/GenBank/DDBJ databases">
        <title>Genomic-based taxomic classification of the family Erythrobacteraceae.</title>
        <authorList>
            <person name="Xu L."/>
        </authorList>
    </citation>
    <scope>NUCLEOTIDE SEQUENCE [LARGE SCALE GENOMIC DNA]</scope>
    <source>
        <strain evidence="2 3">DSM 17792</strain>
    </source>
</reference>
<dbReference type="RefSeq" id="WP_160729072.1">
    <property type="nucleotide sequence ID" value="NZ_WTYC01000016.1"/>
</dbReference>
<dbReference type="EMBL" id="WTYC01000016">
    <property type="protein sequence ID" value="MXO49664.1"/>
    <property type="molecule type" value="Genomic_DNA"/>
</dbReference>
<dbReference type="EMBL" id="WTYC01000016">
    <property type="protein sequence ID" value="MXO49655.1"/>
    <property type="molecule type" value="Genomic_DNA"/>
</dbReference>